<feature type="region of interest" description="Disordered" evidence="1">
    <location>
        <begin position="239"/>
        <end position="279"/>
    </location>
</feature>
<sequence length="548" mass="59827">MEKTAVALASANWRKPLLPHDHNTPQLSMRRRRRTNSSTETNSNDIAESATQWRKPVAGVSPLQTVTDPISRDNSNASTKGTIMIGRAKKCAVVNAKQGPDSIVLDVFIHECTDLNCKEHNGMFNNAEIRSIRNANRFKSHMRSDSLVDFNKQLEDTGTTPRKSSMTDLLRPCKHEESDDSGNKNHSTDLQKGQISSDSAVIHDPAIIDIGFRDTKPTDSGPEHNQDDRFQGLLRKLQRPLQDEQSKHKVARNGDTRSRQVSEDSGIDTRGPTKARTLNPLAREFSTFAPPQTSSATSDKAEERDRKTIISLLEQLVSQTSSKAPGQDPNDIIANTIAKFGIQGTQAFPPFNIPPSVPRPTLHPSLFQQTPPVSLSPAFGLHSNIVRPQLDFSTQMPAAPFDPSAPGFTPSFANNPTAPPLPPLRSPFNPTRSTLPQSAHVSDTSRVAPAIGFVRQMAKSAAVPIVGPWAASFPAQAPVPHHESLLNANAPAFGPGMAPRCAAKPRVPDTVGQQSYEAYIEWRKANEPGYALECKARQAKRALRPIPG</sequence>
<reference evidence="2" key="1">
    <citation type="submission" date="2021-05" db="EMBL/GenBank/DDBJ databases">
        <title>Comparative genomics of three Colletotrichum scovillei strains and genetic complementation revealed genes involved fungal growth and virulence on chili pepper.</title>
        <authorList>
            <person name="Hsieh D.-K."/>
            <person name="Chuang S.-C."/>
            <person name="Chen C.-Y."/>
            <person name="Chao Y.-T."/>
            <person name="Lu M.-Y.J."/>
            <person name="Lee M.-H."/>
            <person name="Shih M.-C."/>
        </authorList>
    </citation>
    <scope>NUCLEOTIDE SEQUENCE</scope>
    <source>
        <strain evidence="2">Coll-153</strain>
    </source>
</reference>
<evidence type="ECO:0000313" key="2">
    <source>
        <dbReference type="EMBL" id="KAG7055119.1"/>
    </source>
</evidence>
<gene>
    <name evidence="2" type="ORF">JMJ77_007586</name>
</gene>
<feature type="compositionally biased region" description="Polar residues" evidence="1">
    <location>
        <begin position="190"/>
        <end position="199"/>
    </location>
</feature>
<feature type="compositionally biased region" description="Basic and acidic residues" evidence="1">
    <location>
        <begin position="241"/>
        <end position="262"/>
    </location>
</feature>
<feature type="compositionally biased region" description="Polar residues" evidence="1">
    <location>
        <begin position="432"/>
        <end position="442"/>
    </location>
</feature>
<dbReference type="Proteomes" id="UP000699042">
    <property type="component" value="Unassembled WGS sequence"/>
</dbReference>
<accession>A0A9P7UG16</accession>
<dbReference type="EMBL" id="JAESDN010000002">
    <property type="protein sequence ID" value="KAG7055119.1"/>
    <property type="molecule type" value="Genomic_DNA"/>
</dbReference>
<evidence type="ECO:0000313" key="3">
    <source>
        <dbReference type="Proteomes" id="UP000699042"/>
    </source>
</evidence>
<evidence type="ECO:0000256" key="1">
    <source>
        <dbReference type="SAM" id="MobiDB-lite"/>
    </source>
</evidence>
<feature type="region of interest" description="Disordered" evidence="1">
    <location>
        <begin position="408"/>
        <end position="442"/>
    </location>
</feature>
<keyword evidence="3" id="KW-1185">Reference proteome</keyword>
<comment type="caution">
    <text evidence="2">The sequence shown here is derived from an EMBL/GenBank/DDBJ whole genome shotgun (WGS) entry which is preliminary data.</text>
</comment>
<organism evidence="2 3">
    <name type="scientific">Colletotrichum scovillei</name>
    <dbReference type="NCBI Taxonomy" id="1209932"/>
    <lineage>
        <taxon>Eukaryota</taxon>
        <taxon>Fungi</taxon>
        <taxon>Dikarya</taxon>
        <taxon>Ascomycota</taxon>
        <taxon>Pezizomycotina</taxon>
        <taxon>Sordariomycetes</taxon>
        <taxon>Hypocreomycetidae</taxon>
        <taxon>Glomerellales</taxon>
        <taxon>Glomerellaceae</taxon>
        <taxon>Colletotrichum</taxon>
        <taxon>Colletotrichum acutatum species complex</taxon>
    </lineage>
</organism>
<feature type="region of interest" description="Disordered" evidence="1">
    <location>
        <begin position="1"/>
        <end position="49"/>
    </location>
</feature>
<proteinExistence type="predicted"/>
<dbReference type="AlphaFoldDB" id="A0A9P7UG16"/>
<feature type="compositionally biased region" description="Polar residues" evidence="1">
    <location>
        <begin position="156"/>
        <end position="167"/>
    </location>
</feature>
<name>A0A9P7UG16_9PEZI</name>
<protein>
    <submittedName>
        <fullName evidence="2">Tryptophan RNA-binding attenuator protein-like protein</fullName>
    </submittedName>
</protein>
<feature type="compositionally biased region" description="Basic and acidic residues" evidence="1">
    <location>
        <begin position="171"/>
        <end position="189"/>
    </location>
</feature>
<feature type="region of interest" description="Disordered" evidence="1">
    <location>
        <begin position="152"/>
        <end position="202"/>
    </location>
</feature>